<dbReference type="Pfam" id="PF01425">
    <property type="entry name" value="Amidase"/>
    <property type="match status" value="1"/>
</dbReference>
<evidence type="ECO:0000313" key="4">
    <source>
        <dbReference type="Proteomes" id="UP001152320"/>
    </source>
</evidence>
<dbReference type="InterPro" id="IPR036928">
    <property type="entry name" value="AS_sf"/>
</dbReference>
<dbReference type="Gene3D" id="3.90.1300.10">
    <property type="entry name" value="Amidase signature (AS) domain"/>
    <property type="match status" value="1"/>
</dbReference>
<dbReference type="NCBIfam" id="NF005565">
    <property type="entry name" value="PRK07235.1"/>
    <property type="match status" value="1"/>
</dbReference>
<dbReference type="Proteomes" id="UP001152320">
    <property type="component" value="Chromosome 22"/>
</dbReference>
<dbReference type="AlphaFoldDB" id="A0A9Q0YK41"/>
<dbReference type="InterPro" id="IPR020556">
    <property type="entry name" value="Amidase_CS"/>
</dbReference>
<protein>
    <submittedName>
        <fullName evidence="3">Glutamyl-tRNA(Gln) amidotransferase subunit A, chloroplastic/mitochondrial</fullName>
    </submittedName>
</protein>
<proteinExistence type="inferred from homology"/>
<sequence length="452" mass="48398">MAKFCEGFSEIDRLPEPSLPVKYPRLPGFKPKQEENQLNGWFWKTNIRGAENGKLAGRTVAIKDNIAVASVPMMVGCAAFKGYIPGFDATVVTRVLDAGGVILGKSACESLCRGGSSFTGIGGPIRNYHNPLYSAGGSSGGSATLVASGEVDLAIGGDQGGSIRLPAAWCGVVGLKPTFGLIPYTGAVCIDPSIDHLGPMARNVKDCALLLEVLAGSDNGLDHRQPSNLTVPEYTKELEAPDLFGMKVGLVKEGFETDTADPRVNDIVKTAVKRLESVGVVVEEVSFPLHKVAAHIWSAIGFEGAKDTNLHHFGGGAGHSGFYPSSFMTFAARSMKTAIDQTSLLSKVIFLMGEYLSENYPGQFYGKGQNLRRIVKEEYDEVLKKYDVVAMPTVPFTARKLPLKDITLCDYFHQSFESSANVLPANVTGMPALTVNAGFIDGLPKAEITRIE</sequence>
<evidence type="ECO:0000259" key="2">
    <source>
        <dbReference type="Pfam" id="PF01425"/>
    </source>
</evidence>
<evidence type="ECO:0000313" key="3">
    <source>
        <dbReference type="EMBL" id="KAJ8020176.1"/>
    </source>
</evidence>
<name>A0A9Q0YK41_HOLLE</name>
<keyword evidence="4" id="KW-1185">Reference proteome</keyword>
<dbReference type="EMBL" id="JAIZAY010000022">
    <property type="protein sequence ID" value="KAJ8020176.1"/>
    <property type="molecule type" value="Genomic_DNA"/>
</dbReference>
<dbReference type="GO" id="GO:0003824">
    <property type="term" value="F:catalytic activity"/>
    <property type="evidence" value="ECO:0007669"/>
    <property type="project" value="InterPro"/>
</dbReference>
<gene>
    <name evidence="3" type="ORF">HOLleu_39697</name>
</gene>
<comment type="caution">
    <text evidence="3">The sequence shown here is derived from an EMBL/GenBank/DDBJ whole genome shotgun (WGS) entry which is preliminary data.</text>
</comment>
<feature type="domain" description="Amidase" evidence="2">
    <location>
        <begin position="47"/>
        <end position="444"/>
    </location>
</feature>
<organism evidence="3 4">
    <name type="scientific">Holothuria leucospilota</name>
    <name type="common">Black long sea cucumber</name>
    <name type="synonym">Mertensiothuria leucospilota</name>
    <dbReference type="NCBI Taxonomy" id="206669"/>
    <lineage>
        <taxon>Eukaryota</taxon>
        <taxon>Metazoa</taxon>
        <taxon>Echinodermata</taxon>
        <taxon>Eleutherozoa</taxon>
        <taxon>Echinozoa</taxon>
        <taxon>Holothuroidea</taxon>
        <taxon>Aspidochirotacea</taxon>
        <taxon>Aspidochirotida</taxon>
        <taxon>Holothuriidae</taxon>
        <taxon>Holothuria</taxon>
    </lineage>
</organism>
<reference evidence="3" key="1">
    <citation type="submission" date="2021-10" db="EMBL/GenBank/DDBJ databases">
        <title>Tropical sea cucumber genome reveals ecological adaptation and Cuvierian tubules defense mechanism.</title>
        <authorList>
            <person name="Chen T."/>
        </authorList>
    </citation>
    <scope>NUCLEOTIDE SEQUENCE</scope>
    <source>
        <strain evidence="3">Nanhai2018</strain>
        <tissue evidence="3">Muscle</tissue>
    </source>
</reference>
<dbReference type="SUPFAM" id="SSF75304">
    <property type="entry name" value="Amidase signature (AS) enzymes"/>
    <property type="match status" value="1"/>
</dbReference>
<dbReference type="PANTHER" id="PTHR11895:SF170">
    <property type="entry name" value="AMIDASE"/>
    <property type="match status" value="1"/>
</dbReference>
<dbReference type="OrthoDB" id="421993at2759"/>
<accession>A0A9Q0YK41</accession>
<dbReference type="PROSITE" id="PS00571">
    <property type="entry name" value="AMIDASES"/>
    <property type="match status" value="1"/>
</dbReference>
<dbReference type="InterPro" id="IPR023631">
    <property type="entry name" value="Amidase_dom"/>
</dbReference>
<dbReference type="PANTHER" id="PTHR11895">
    <property type="entry name" value="TRANSAMIDASE"/>
    <property type="match status" value="1"/>
</dbReference>
<comment type="similarity">
    <text evidence="1">Belongs to the amidase family.</text>
</comment>
<evidence type="ECO:0000256" key="1">
    <source>
        <dbReference type="ARBA" id="ARBA00009199"/>
    </source>
</evidence>
<dbReference type="InterPro" id="IPR000120">
    <property type="entry name" value="Amidase"/>
</dbReference>